<dbReference type="STRING" id="1122149.FD44_GL001549"/>
<keyword evidence="6" id="KW-1185">Reference proteome</keyword>
<dbReference type="EMBL" id="PUFO01000110">
    <property type="protein sequence ID" value="TDG70846.1"/>
    <property type="molecule type" value="Genomic_DNA"/>
</dbReference>
<evidence type="ECO:0000313" key="5">
    <source>
        <dbReference type="EMBL" id="TDG70846.1"/>
    </source>
</evidence>
<evidence type="ECO:0008006" key="7">
    <source>
        <dbReference type="Google" id="ProtNLM"/>
    </source>
</evidence>
<name>A0A4R5NCK5_9LACO</name>
<proteinExistence type="inferred from homology"/>
<dbReference type="InterPro" id="IPR018193">
    <property type="entry name" value="Glyc_kinase_flavodox-like_fold"/>
</dbReference>
<protein>
    <recommendedName>
        <fullName evidence="7">Glycerate kinase</fullName>
    </recommendedName>
</protein>
<evidence type="ECO:0000256" key="4">
    <source>
        <dbReference type="PIRNR" id="PIRNR006078"/>
    </source>
</evidence>
<dbReference type="RefSeq" id="WP_010620250.1">
    <property type="nucleotide sequence ID" value="NZ_CP042371.1"/>
</dbReference>
<evidence type="ECO:0000256" key="1">
    <source>
        <dbReference type="ARBA" id="ARBA00006284"/>
    </source>
</evidence>
<evidence type="ECO:0000313" key="6">
    <source>
        <dbReference type="Proteomes" id="UP000294854"/>
    </source>
</evidence>
<dbReference type="Proteomes" id="UP000294854">
    <property type="component" value="Unassembled WGS sequence"/>
</dbReference>
<reference evidence="5 6" key="1">
    <citation type="journal article" date="2019" name="Appl. Microbiol. Biotechnol.">
        <title>Uncovering carbohydrate metabolism through a genotype-phenotype association study of 56 lactic acid bacteria genomes.</title>
        <authorList>
            <person name="Buron-Moles G."/>
            <person name="Chailyan A."/>
            <person name="Dolejs I."/>
            <person name="Forster J."/>
            <person name="Miks M.H."/>
        </authorList>
    </citation>
    <scope>NUCLEOTIDE SEQUENCE [LARGE SCALE GENOMIC DNA]</scope>
    <source>
        <strain evidence="5 6">ATCC 49373</strain>
    </source>
</reference>
<dbReference type="Gene3D" id="3.90.1510.10">
    <property type="entry name" value="Glycerate kinase, domain 2"/>
    <property type="match status" value="1"/>
</dbReference>
<evidence type="ECO:0000256" key="2">
    <source>
        <dbReference type="ARBA" id="ARBA00022679"/>
    </source>
</evidence>
<dbReference type="Pfam" id="PF02595">
    <property type="entry name" value="Gly_kinase"/>
    <property type="match status" value="1"/>
</dbReference>
<dbReference type="Gene3D" id="3.40.50.10350">
    <property type="entry name" value="Glycerate kinase, domain 1"/>
    <property type="match status" value="1"/>
</dbReference>
<dbReference type="PANTHER" id="PTHR21599">
    <property type="entry name" value="GLYCERATE KINASE"/>
    <property type="match status" value="1"/>
</dbReference>
<keyword evidence="2 4" id="KW-0808">Transferase</keyword>
<dbReference type="PIRSF" id="PIRSF006078">
    <property type="entry name" value="GlxK"/>
    <property type="match status" value="1"/>
</dbReference>
<dbReference type="AlphaFoldDB" id="A0A4R5NCK5"/>
<gene>
    <name evidence="5" type="ORF">C5L31_000414</name>
</gene>
<comment type="caution">
    <text evidence="5">The sequence shown here is derived from an EMBL/GenBank/DDBJ whole genome shotgun (WGS) entry which is preliminary data.</text>
</comment>
<comment type="similarity">
    <text evidence="1 4">Belongs to the glycerate kinase type-1 family.</text>
</comment>
<dbReference type="GO" id="GO:0008887">
    <property type="term" value="F:glycerate kinase activity"/>
    <property type="evidence" value="ECO:0007669"/>
    <property type="project" value="UniProtKB-UniRule"/>
</dbReference>
<keyword evidence="3 4" id="KW-0418">Kinase</keyword>
<dbReference type="InterPro" id="IPR018197">
    <property type="entry name" value="Glycerate_kinase_RE-like"/>
</dbReference>
<organism evidence="5 6">
    <name type="scientific">Secundilactobacillus malefermentans</name>
    <dbReference type="NCBI Taxonomy" id="176292"/>
    <lineage>
        <taxon>Bacteria</taxon>
        <taxon>Bacillati</taxon>
        <taxon>Bacillota</taxon>
        <taxon>Bacilli</taxon>
        <taxon>Lactobacillales</taxon>
        <taxon>Lactobacillaceae</taxon>
        <taxon>Secundilactobacillus</taxon>
    </lineage>
</organism>
<dbReference type="InterPro" id="IPR004381">
    <property type="entry name" value="Glycerate_kinase"/>
</dbReference>
<evidence type="ECO:0000256" key="3">
    <source>
        <dbReference type="ARBA" id="ARBA00022777"/>
    </source>
</evidence>
<dbReference type="NCBIfam" id="TIGR00045">
    <property type="entry name" value="glycerate kinase"/>
    <property type="match status" value="1"/>
</dbReference>
<dbReference type="SUPFAM" id="SSF110738">
    <property type="entry name" value="Glycerate kinase I"/>
    <property type="match status" value="1"/>
</dbReference>
<dbReference type="PANTHER" id="PTHR21599:SF0">
    <property type="entry name" value="GLYCERATE KINASE"/>
    <property type="match status" value="1"/>
</dbReference>
<dbReference type="InterPro" id="IPR036129">
    <property type="entry name" value="Glycerate_kinase_sf"/>
</dbReference>
<sequence length="380" mass="39615">MKFVLAPDSFKESMTAKQAATALEGGLKRVFPDAVFQQVPMADGGEGTVQSLVDATKGTFITVDVLDPLGKPTKARFGMLGDQQTAVIEMAAASGIQFVNEKTKNPLETTTYGTGQLIRYAVEQQGAKKIIIGIGGSATNDGGAGMAEALGVKFLNASGQPIQRGGGHLDGLATIDMSAVPDAIKQVEIDIASDVTNPLTGDKGASAVFGPQKGATPEMIKTLDANLHHYASIIKAQLGQDLEQQPGAGAAGGLGTGLLAFTNSKMQRGVDIVVEMTHLKEALKDADVVITGEGGIDFQTQYGKTPTGVSLAAKEVNPKATVIAVGGYIGNQLDVLYDMGIDSIFPILPKAMPLSEAMHSGQENLDRVAENLGRLLKCYI</sequence>
<dbReference type="OrthoDB" id="9774290at2"/>
<accession>A0A4R5NCK5</accession>
<dbReference type="GO" id="GO:0031388">
    <property type="term" value="P:organic acid phosphorylation"/>
    <property type="evidence" value="ECO:0007669"/>
    <property type="project" value="UniProtKB-UniRule"/>
</dbReference>